<dbReference type="CDD" id="cd01650">
    <property type="entry name" value="RT_nLTR_like"/>
    <property type="match status" value="1"/>
</dbReference>
<organism evidence="2 3">
    <name type="scientific">Strongylocentrotus purpuratus</name>
    <name type="common">Purple sea urchin</name>
    <dbReference type="NCBI Taxonomy" id="7668"/>
    <lineage>
        <taxon>Eukaryota</taxon>
        <taxon>Metazoa</taxon>
        <taxon>Echinodermata</taxon>
        <taxon>Eleutherozoa</taxon>
        <taxon>Echinozoa</taxon>
        <taxon>Echinoidea</taxon>
        <taxon>Euechinoidea</taxon>
        <taxon>Echinacea</taxon>
        <taxon>Camarodonta</taxon>
        <taxon>Echinidea</taxon>
        <taxon>Strongylocentrotidae</taxon>
        <taxon>Strongylocentrotus</taxon>
    </lineage>
</organism>
<reference evidence="3" key="1">
    <citation type="submission" date="2015-02" db="EMBL/GenBank/DDBJ databases">
        <title>Genome sequencing for Strongylocentrotus purpuratus.</title>
        <authorList>
            <person name="Murali S."/>
            <person name="Liu Y."/>
            <person name="Vee V."/>
            <person name="English A."/>
            <person name="Wang M."/>
            <person name="Skinner E."/>
            <person name="Han Y."/>
            <person name="Muzny D.M."/>
            <person name="Worley K.C."/>
            <person name="Gibbs R.A."/>
        </authorList>
    </citation>
    <scope>NUCLEOTIDE SEQUENCE</scope>
</reference>
<dbReference type="Pfam" id="PF00078">
    <property type="entry name" value="RVT_1"/>
    <property type="match status" value="1"/>
</dbReference>
<dbReference type="PANTHER" id="PTHR47027">
    <property type="entry name" value="REVERSE TRANSCRIPTASE DOMAIN-CONTAINING PROTEIN"/>
    <property type="match status" value="1"/>
</dbReference>
<dbReference type="KEGG" id="spu:115925237"/>
<dbReference type="InterPro" id="IPR043502">
    <property type="entry name" value="DNA/RNA_pol_sf"/>
</dbReference>
<dbReference type="PROSITE" id="PS50878">
    <property type="entry name" value="RT_POL"/>
    <property type="match status" value="1"/>
</dbReference>
<name>A0A7M7P3R0_STRPU</name>
<dbReference type="Proteomes" id="UP000007110">
    <property type="component" value="Unassembled WGS sequence"/>
</dbReference>
<dbReference type="InterPro" id="IPR005135">
    <property type="entry name" value="Endo/exonuclease/phosphatase"/>
</dbReference>
<dbReference type="Pfam" id="PF03372">
    <property type="entry name" value="Exo_endo_phos"/>
    <property type="match status" value="1"/>
</dbReference>
<dbReference type="EnsemblMetazoa" id="XM_030988853">
    <property type="protein sequence ID" value="XP_030844713"/>
    <property type="gene ID" value="LOC115925237"/>
</dbReference>
<dbReference type="SUPFAM" id="SSF56672">
    <property type="entry name" value="DNA/RNA polymerases"/>
    <property type="match status" value="1"/>
</dbReference>
<dbReference type="SUPFAM" id="SSF56219">
    <property type="entry name" value="DNase I-like"/>
    <property type="match status" value="1"/>
</dbReference>
<keyword evidence="3" id="KW-1185">Reference proteome</keyword>
<accession>A0A7M7P3R0</accession>
<dbReference type="InterPro" id="IPR000477">
    <property type="entry name" value="RT_dom"/>
</dbReference>
<dbReference type="GeneID" id="115925237"/>
<reference evidence="2" key="2">
    <citation type="submission" date="2021-01" db="UniProtKB">
        <authorList>
            <consortium name="EnsemblMetazoa"/>
        </authorList>
    </citation>
    <scope>IDENTIFICATION</scope>
</reference>
<dbReference type="InParanoid" id="A0A7M7P3R0"/>
<dbReference type="Gene3D" id="3.60.10.10">
    <property type="entry name" value="Endonuclease/exonuclease/phosphatase"/>
    <property type="match status" value="1"/>
</dbReference>
<dbReference type="OrthoDB" id="410104at2759"/>
<dbReference type="PANTHER" id="PTHR47027:SF8">
    <property type="entry name" value="RIBONUCLEASE H"/>
    <property type="match status" value="1"/>
</dbReference>
<dbReference type="OMA" id="KTRINIM"/>
<evidence type="ECO:0000313" key="2">
    <source>
        <dbReference type="EnsemblMetazoa" id="XP_030844713"/>
    </source>
</evidence>
<dbReference type="AlphaFoldDB" id="A0A7M7P3R0"/>
<dbReference type="RefSeq" id="XP_030844713.1">
    <property type="nucleotide sequence ID" value="XM_030988853.1"/>
</dbReference>
<evidence type="ECO:0000313" key="3">
    <source>
        <dbReference type="Proteomes" id="UP000007110"/>
    </source>
</evidence>
<dbReference type="InterPro" id="IPR036691">
    <property type="entry name" value="Endo/exonu/phosph_ase_sf"/>
</dbReference>
<dbReference type="GO" id="GO:0003824">
    <property type="term" value="F:catalytic activity"/>
    <property type="evidence" value="ECO:0007669"/>
    <property type="project" value="InterPro"/>
</dbReference>
<protein>
    <recommendedName>
        <fullName evidence="1">Reverse transcriptase domain-containing protein</fullName>
    </recommendedName>
</protein>
<proteinExistence type="predicted"/>
<feature type="domain" description="Reverse transcriptase" evidence="1">
    <location>
        <begin position="424"/>
        <end position="688"/>
    </location>
</feature>
<dbReference type="CDD" id="cd09076">
    <property type="entry name" value="L1-EN"/>
    <property type="match status" value="1"/>
</dbReference>
<evidence type="ECO:0000259" key="1">
    <source>
        <dbReference type="PROSITE" id="PS50878"/>
    </source>
</evidence>
<sequence length="705" mass="81190">MPLSGRFVEDLTNCYRSAVDEYSQRRSRVGGLQICSLHSTVASPTDNTPCQRVSIWQKTLMTIMERQLKGGRKAHGRNGRNTQSCKLTSKRIEEDSFDEVLQSKPNGSCKMEGCNKTGQKSELNICTYNVRTLRTEESLESLLDELEGFKWDVIGLAETKRRGEGLTELKGGTWLYNRGKTEDDKNAKGTGFLIHNKFKDYVKEVKSYSNRVAAMKIQLTGKDEMCIIQVYAPTSDYDDITVEEFYEDINKAITDNSGTYTVLMGDFNAKIGQREKGEENIMGSFSYGERNRRGERMIEFAMEHKLKVTNTYFKKHKSRYWTWKSPNGVTKNQIDFILSNQRGIIKNCEVITNVDIASDHRMVRVNISINNKLARLRFIQNKRKTRINIMKLKEKKEEFQLKLHNRFDGLELEDMDIDERCDMVTSAMLEEAKSVDPTEKRKIKGDKADVKNYRPISLLSHLYTIFTKVIQNRIKDRLDSNQPREQAGFRAGFSTTDHLQAINQLIEKANEYQLQLCLGFVDYQKAFDSIEHTDMFDALRKINIEGGYVRILEDIYTNAVARIHIDNDVSKEVKIQRRVRQGDTLSPKIFTATIEEVFKKSRLNGGINIDGETLTDLRFADDVALISTSTKDLEDQLTGLNRESKHIGLTMHKEKTKYMTNYDTDENIEIEGRTLERVSSYKYLGQTLKMEDTTKEEVMMRVKAG</sequence>